<dbReference type="InterPro" id="IPR003439">
    <property type="entry name" value="ABC_transporter-like_ATP-bd"/>
</dbReference>
<accession>A0ABW0GYW4</accession>
<dbReference type="InterPro" id="IPR017871">
    <property type="entry name" value="ABC_transporter-like_CS"/>
</dbReference>
<dbReference type="SUPFAM" id="SSF52540">
    <property type="entry name" value="P-loop containing nucleoside triphosphate hydrolases"/>
    <property type="match status" value="1"/>
</dbReference>
<dbReference type="PANTHER" id="PTHR43776:SF7">
    <property type="entry name" value="D,D-DIPEPTIDE TRANSPORT ATP-BINDING PROTEIN DDPF-RELATED"/>
    <property type="match status" value="1"/>
</dbReference>
<evidence type="ECO:0000256" key="2">
    <source>
        <dbReference type="ARBA" id="ARBA00022448"/>
    </source>
</evidence>
<keyword evidence="4 6" id="KW-0067">ATP-binding</keyword>
<proteinExistence type="inferred from homology"/>
<evidence type="ECO:0000256" key="4">
    <source>
        <dbReference type="ARBA" id="ARBA00022840"/>
    </source>
</evidence>
<dbReference type="Gene3D" id="3.40.50.300">
    <property type="entry name" value="P-loop containing nucleotide triphosphate hydrolases"/>
    <property type="match status" value="1"/>
</dbReference>
<organism evidence="6 7">
    <name type="scientific">Aquamicrobium segne</name>
    <dbReference type="NCBI Taxonomy" id="469547"/>
    <lineage>
        <taxon>Bacteria</taxon>
        <taxon>Pseudomonadati</taxon>
        <taxon>Pseudomonadota</taxon>
        <taxon>Alphaproteobacteria</taxon>
        <taxon>Hyphomicrobiales</taxon>
        <taxon>Phyllobacteriaceae</taxon>
        <taxon>Aquamicrobium</taxon>
    </lineage>
</organism>
<dbReference type="EMBL" id="JBHSLL010000011">
    <property type="protein sequence ID" value="MFC5384933.1"/>
    <property type="molecule type" value="Genomic_DNA"/>
</dbReference>
<evidence type="ECO:0000256" key="1">
    <source>
        <dbReference type="ARBA" id="ARBA00005417"/>
    </source>
</evidence>
<dbReference type="PANTHER" id="PTHR43776">
    <property type="entry name" value="TRANSPORT ATP-BINDING PROTEIN"/>
    <property type="match status" value="1"/>
</dbReference>
<name>A0ABW0GYW4_9HYPH</name>
<evidence type="ECO:0000259" key="5">
    <source>
        <dbReference type="PROSITE" id="PS50893"/>
    </source>
</evidence>
<keyword evidence="2" id="KW-0813">Transport</keyword>
<evidence type="ECO:0000313" key="7">
    <source>
        <dbReference type="Proteomes" id="UP001596016"/>
    </source>
</evidence>
<evidence type="ECO:0000256" key="3">
    <source>
        <dbReference type="ARBA" id="ARBA00022741"/>
    </source>
</evidence>
<comment type="caution">
    <text evidence="6">The sequence shown here is derived from an EMBL/GenBank/DDBJ whole genome shotgun (WGS) entry which is preliminary data.</text>
</comment>
<dbReference type="InterPro" id="IPR050319">
    <property type="entry name" value="ABC_transp_ATP-bind"/>
</dbReference>
<dbReference type="CDD" id="cd03257">
    <property type="entry name" value="ABC_NikE_OppD_transporters"/>
    <property type="match status" value="1"/>
</dbReference>
<keyword evidence="3" id="KW-0547">Nucleotide-binding</keyword>
<dbReference type="InterPro" id="IPR027417">
    <property type="entry name" value="P-loop_NTPase"/>
</dbReference>
<keyword evidence="7" id="KW-1185">Reference proteome</keyword>
<dbReference type="Proteomes" id="UP001596016">
    <property type="component" value="Unassembled WGS sequence"/>
</dbReference>
<dbReference type="GO" id="GO:0005524">
    <property type="term" value="F:ATP binding"/>
    <property type="evidence" value="ECO:0007669"/>
    <property type="project" value="UniProtKB-KW"/>
</dbReference>
<protein>
    <submittedName>
        <fullName evidence="6">Nickel ABC transporter ATP-binding protein NikE</fullName>
    </submittedName>
</protein>
<reference evidence="7" key="1">
    <citation type="journal article" date="2019" name="Int. J. Syst. Evol. Microbiol.">
        <title>The Global Catalogue of Microorganisms (GCM) 10K type strain sequencing project: providing services to taxonomists for standard genome sequencing and annotation.</title>
        <authorList>
            <consortium name="The Broad Institute Genomics Platform"/>
            <consortium name="The Broad Institute Genome Sequencing Center for Infectious Disease"/>
            <person name="Wu L."/>
            <person name="Ma J."/>
        </authorList>
    </citation>
    <scope>NUCLEOTIDE SEQUENCE [LARGE SCALE GENOMIC DNA]</scope>
    <source>
        <strain evidence="7">CGMCC 4.1415</strain>
    </source>
</reference>
<dbReference type="PROSITE" id="PS50893">
    <property type="entry name" value="ABC_TRANSPORTER_2"/>
    <property type="match status" value="1"/>
</dbReference>
<feature type="domain" description="ABC transporter" evidence="5">
    <location>
        <begin position="4"/>
        <end position="252"/>
    </location>
</feature>
<dbReference type="InterPro" id="IPR003593">
    <property type="entry name" value="AAA+_ATPase"/>
</dbReference>
<comment type="similarity">
    <text evidence="1">Belongs to the ABC transporter superfamily.</text>
</comment>
<dbReference type="RefSeq" id="WP_378227805.1">
    <property type="nucleotide sequence ID" value="NZ_JBHSLL010000011.1"/>
</dbReference>
<gene>
    <name evidence="6" type="primary">nikE</name>
    <name evidence="6" type="ORF">ACFPLB_03020</name>
</gene>
<dbReference type="Pfam" id="PF00005">
    <property type="entry name" value="ABC_tran"/>
    <property type="match status" value="1"/>
</dbReference>
<dbReference type="SMART" id="SM00382">
    <property type="entry name" value="AAA"/>
    <property type="match status" value="1"/>
</dbReference>
<sequence>MSLLVATNISRSYSRLSLVGSAKPKLALEQVSIAVEAGETLALLGRSGCGKSTLVRLLAGLEKPDSGEVRFEGKPLARLSKPERAVFRRSVQMVFQDSFGAVDPRCTIGEIIAEPLRHLLGLNAKACAARTAELLWKVGLEPGETKKLPQQMSGGQLQRVCIARALAPQPRLVILDEAVSNVDLHQQVQLLDLFDRLARDTHVAWLFVTHDLRLVERFCSRIVVMDAGRICEETVVARPLQLASATGRALQEAILPALPHVLTPKPVPGSGDRL</sequence>
<evidence type="ECO:0000313" key="6">
    <source>
        <dbReference type="EMBL" id="MFC5384933.1"/>
    </source>
</evidence>
<dbReference type="NCBIfam" id="NF007739">
    <property type="entry name" value="PRK10419.1"/>
    <property type="match status" value="1"/>
</dbReference>
<dbReference type="PROSITE" id="PS00211">
    <property type="entry name" value="ABC_TRANSPORTER_1"/>
    <property type="match status" value="1"/>
</dbReference>